<dbReference type="EMBL" id="JMSN01000026">
    <property type="protein sequence ID" value="KDN48181.1"/>
    <property type="molecule type" value="Genomic_DNA"/>
</dbReference>
<keyword evidence="3" id="KW-1185">Reference proteome</keyword>
<dbReference type="HOGENOM" id="CLU_804559_0_0_1"/>
<feature type="region of interest" description="Disordered" evidence="1">
    <location>
        <begin position="86"/>
        <end position="109"/>
    </location>
</feature>
<feature type="compositionally biased region" description="Acidic residues" evidence="1">
    <location>
        <begin position="100"/>
        <end position="109"/>
    </location>
</feature>
<accession>A0A066W373</accession>
<evidence type="ECO:0000313" key="2">
    <source>
        <dbReference type="EMBL" id="KDN48181.1"/>
    </source>
</evidence>
<feature type="region of interest" description="Disordered" evidence="1">
    <location>
        <begin position="168"/>
        <end position="187"/>
    </location>
</feature>
<gene>
    <name evidence="2" type="ORF">K437DRAFT_87692</name>
</gene>
<name>A0A066W373_TILAU</name>
<feature type="compositionally biased region" description="Low complexity" evidence="1">
    <location>
        <begin position="315"/>
        <end position="328"/>
    </location>
</feature>
<dbReference type="AlphaFoldDB" id="A0A066W373"/>
<feature type="compositionally biased region" description="Basic and acidic residues" evidence="1">
    <location>
        <begin position="168"/>
        <end position="181"/>
    </location>
</feature>
<evidence type="ECO:0000256" key="1">
    <source>
        <dbReference type="SAM" id="MobiDB-lite"/>
    </source>
</evidence>
<feature type="region of interest" description="Disordered" evidence="1">
    <location>
        <begin position="305"/>
        <end position="345"/>
    </location>
</feature>
<proteinExistence type="predicted"/>
<dbReference type="STRING" id="1037660.A0A066W373"/>
<organism evidence="2 3">
    <name type="scientific">Tilletiaria anomala (strain ATCC 24038 / CBS 436.72 / UBC 951)</name>
    <dbReference type="NCBI Taxonomy" id="1037660"/>
    <lineage>
        <taxon>Eukaryota</taxon>
        <taxon>Fungi</taxon>
        <taxon>Dikarya</taxon>
        <taxon>Basidiomycota</taxon>
        <taxon>Ustilaginomycotina</taxon>
        <taxon>Exobasidiomycetes</taxon>
        <taxon>Georgefischeriales</taxon>
        <taxon>Tilletiariaceae</taxon>
        <taxon>Tilletiaria</taxon>
    </lineage>
</organism>
<dbReference type="InParanoid" id="A0A066W373"/>
<comment type="caution">
    <text evidence="2">The sequence shown here is derived from an EMBL/GenBank/DDBJ whole genome shotgun (WGS) entry which is preliminary data.</text>
</comment>
<sequence>MCRFEALHLVLPNVAKHFPRLSERSLKNMIKASRARKDYVEYGQGSAWEVAHWIVEDIWLAMSTQYERFRQDYVLRKRYAAQRDANRKRSEAAAAMGSDSESEEEPFAEEDIDVERELHLRAQALDQRCMELFYAGHWMSPVEQVERFASASSAPPSAFGITGPVYQERREGGHGSSEEVKLPPLPPPGRLLNQMEHRWWIWVEETLKNAYTNLANHIQAVGAPEDRFHCGNNWQASDLLERLQDPVCWVYPNENDPPKSVIWQPRVPTSILQLGNGTLQKMENIWYHVSAPLRECYCNICSRSKRKRGDEEAGRQSPQGPRPQQQREPQQEQEKSKRANLNVSP</sequence>
<dbReference type="Proteomes" id="UP000027361">
    <property type="component" value="Unassembled WGS sequence"/>
</dbReference>
<evidence type="ECO:0000313" key="3">
    <source>
        <dbReference type="Proteomes" id="UP000027361"/>
    </source>
</evidence>
<protein>
    <submittedName>
        <fullName evidence="2">Uncharacterized protein</fullName>
    </submittedName>
</protein>
<dbReference type="GeneID" id="25267907"/>
<reference evidence="2 3" key="1">
    <citation type="submission" date="2014-05" db="EMBL/GenBank/DDBJ databases">
        <title>Draft genome sequence of a rare smut relative, Tilletiaria anomala UBC 951.</title>
        <authorList>
            <consortium name="DOE Joint Genome Institute"/>
            <person name="Toome M."/>
            <person name="Kuo A."/>
            <person name="Henrissat B."/>
            <person name="Lipzen A."/>
            <person name="Tritt A."/>
            <person name="Yoshinaga Y."/>
            <person name="Zane M."/>
            <person name="Barry K."/>
            <person name="Grigoriev I.V."/>
            <person name="Spatafora J.W."/>
            <person name="Aimea M.C."/>
        </authorList>
    </citation>
    <scope>NUCLEOTIDE SEQUENCE [LARGE SCALE GENOMIC DNA]</scope>
    <source>
        <strain evidence="2 3">UBC 951</strain>
    </source>
</reference>
<dbReference type="RefSeq" id="XP_013244029.1">
    <property type="nucleotide sequence ID" value="XM_013388575.1"/>
</dbReference>